<evidence type="ECO:0008006" key="5">
    <source>
        <dbReference type="Google" id="ProtNLM"/>
    </source>
</evidence>
<evidence type="ECO:0000256" key="2">
    <source>
        <dbReference type="ARBA" id="ARBA00022737"/>
    </source>
</evidence>
<dbReference type="InterPro" id="IPR011043">
    <property type="entry name" value="Gal_Oxase/kelch_b-propeller"/>
</dbReference>
<dbReference type="SUPFAM" id="SSF50965">
    <property type="entry name" value="Galactose oxidase, central domain"/>
    <property type="match status" value="1"/>
</dbReference>
<dbReference type="Pfam" id="PF24681">
    <property type="entry name" value="Kelch_KLHDC2_KLHL20_DRC7"/>
    <property type="match status" value="1"/>
</dbReference>
<sequence length="334" mass="38886">MLQNEILCYWNLLETNQQPRGTTSCAFARSENKLIIVGGNSQRISYNDTYSFDLETHQWDKIKTSGEFLSVRIGHTISLYNNSVWLFGGYDGEMRNDIFILDLKTHIWRKLPQPKVVPKARLGHTSVVFEDTMIIFGGWNSNAFLDDLWQFSFKDKTWKELETTGKAPTSRNGHHSVMISSYEMVIFGGRNEKFERINDLYILDLKKMEWTEILALNEKPKGRAGGSLIQIDDSNLLVFGGKSEPYEFLSDCWIFNLISRCWTKLEPLGFEPRGRAGHCHIYDSDSRSLFVFGGGRILEENKDDYFWETLQLKFEKDIVEDFWNFLNLKQLCDF</sequence>
<dbReference type="InterPro" id="IPR015915">
    <property type="entry name" value="Kelch-typ_b-propeller"/>
</dbReference>
<protein>
    <recommendedName>
        <fullName evidence="5">Kelch repeat-containing protein</fullName>
    </recommendedName>
</protein>
<gene>
    <name evidence="3" type="ORF">M0811_02823</name>
</gene>
<reference evidence="3" key="1">
    <citation type="submission" date="2022-10" db="EMBL/GenBank/DDBJ databases">
        <title>Novel sulphate-reducing endosymbionts in the free-living metamonad Anaeramoeba.</title>
        <authorList>
            <person name="Jerlstrom-Hultqvist J."/>
            <person name="Cepicka I."/>
            <person name="Gallot-Lavallee L."/>
            <person name="Salas-Leiva D."/>
            <person name="Curtis B.A."/>
            <person name="Zahonova K."/>
            <person name="Pipaliya S."/>
            <person name="Dacks J."/>
            <person name="Roger A.J."/>
        </authorList>
    </citation>
    <scope>NUCLEOTIDE SEQUENCE</scope>
    <source>
        <strain evidence="3">BMAN</strain>
    </source>
</reference>
<evidence type="ECO:0000313" key="4">
    <source>
        <dbReference type="Proteomes" id="UP001149090"/>
    </source>
</evidence>
<dbReference type="Gene3D" id="2.120.10.80">
    <property type="entry name" value="Kelch-type beta propeller"/>
    <property type="match status" value="2"/>
</dbReference>
<dbReference type="AlphaFoldDB" id="A0A9Q0L912"/>
<dbReference type="Proteomes" id="UP001149090">
    <property type="component" value="Unassembled WGS sequence"/>
</dbReference>
<keyword evidence="2" id="KW-0677">Repeat</keyword>
<dbReference type="PANTHER" id="PTHR46093">
    <property type="entry name" value="ACYL-COA-BINDING DOMAIN-CONTAINING PROTEIN 5"/>
    <property type="match status" value="1"/>
</dbReference>
<evidence type="ECO:0000256" key="1">
    <source>
        <dbReference type="ARBA" id="ARBA00022441"/>
    </source>
</evidence>
<organism evidence="3 4">
    <name type="scientific">Anaeramoeba ignava</name>
    <name type="common">Anaerobic marine amoeba</name>
    <dbReference type="NCBI Taxonomy" id="1746090"/>
    <lineage>
        <taxon>Eukaryota</taxon>
        <taxon>Metamonada</taxon>
        <taxon>Anaeramoebidae</taxon>
        <taxon>Anaeramoeba</taxon>
    </lineage>
</organism>
<accession>A0A9Q0L912</accession>
<evidence type="ECO:0000313" key="3">
    <source>
        <dbReference type="EMBL" id="KAJ5067635.1"/>
    </source>
</evidence>
<name>A0A9Q0L912_ANAIG</name>
<keyword evidence="4" id="KW-1185">Reference proteome</keyword>
<dbReference type="EMBL" id="JAPDFW010000125">
    <property type="protein sequence ID" value="KAJ5067635.1"/>
    <property type="molecule type" value="Genomic_DNA"/>
</dbReference>
<dbReference type="OrthoDB" id="10251809at2759"/>
<keyword evidence="1" id="KW-0880">Kelch repeat</keyword>
<dbReference type="PANTHER" id="PTHR46093:SF18">
    <property type="entry name" value="FIBRONECTIN TYPE-III DOMAIN-CONTAINING PROTEIN"/>
    <property type="match status" value="1"/>
</dbReference>
<dbReference type="OMA" id="RIDCNGP"/>
<proteinExistence type="predicted"/>
<comment type="caution">
    <text evidence="3">The sequence shown here is derived from an EMBL/GenBank/DDBJ whole genome shotgun (WGS) entry which is preliminary data.</text>
</comment>